<dbReference type="EMBL" id="JACCAS010000002">
    <property type="protein sequence ID" value="NYH25991.1"/>
    <property type="molecule type" value="Genomic_DNA"/>
</dbReference>
<name>A0A7Y9WS51_9BURK</name>
<protein>
    <submittedName>
        <fullName evidence="1">Uncharacterized protein</fullName>
    </submittedName>
</protein>
<gene>
    <name evidence="1" type="ORF">GGD40_005562</name>
</gene>
<proteinExistence type="predicted"/>
<reference evidence="1 2" key="1">
    <citation type="submission" date="2020-07" db="EMBL/GenBank/DDBJ databases">
        <title>Exploring microbial biodiversity for novel pathways involved in the catabolism of aromatic compounds derived from lignin.</title>
        <authorList>
            <person name="Elkins J."/>
        </authorList>
    </citation>
    <scope>NUCLEOTIDE SEQUENCE [LARGE SCALE GENOMIC DNA]</scope>
    <source>
        <strain evidence="1 2">H2C3C</strain>
    </source>
</reference>
<evidence type="ECO:0000313" key="1">
    <source>
        <dbReference type="EMBL" id="NYH25991.1"/>
    </source>
</evidence>
<dbReference type="AlphaFoldDB" id="A0A7Y9WS51"/>
<accession>A0A7Y9WS51</accession>
<evidence type="ECO:0000313" key="2">
    <source>
        <dbReference type="Proteomes" id="UP000540929"/>
    </source>
</evidence>
<organism evidence="1 2">
    <name type="scientific">Paraburkholderia bryophila</name>
    <dbReference type="NCBI Taxonomy" id="420952"/>
    <lineage>
        <taxon>Bacteria</taxon>
        <taxon>Pseudomonadati</taxon>
        <taxon>Pseudomonadota</taxon>
        <taxon>Betaproteobacteria</taxon>
        <taxon>Burkholderiales</taxon>
        <taxon>Burkholderiaceae</taxon>
        <taxon>Paraburkholderia</taxon>
    </lineage>
</organism>
<dbReference type="Proteomes" id="UP000540929">
    <property type="component" value="Unassembled WGS sequence"/>
</dbReference>
<comment type="caution">
    <text evidence="1">The sequence shown here is derived from an EMBL/GenBank/DDBJ whole genome shotgun (WGS) entry which is preliminary data.</text>
</comment>
<sequence length="32" mass="3571">MHAVNTYPEWTVYLIGRSGGGYMALKNLAQTQ</sequence>
<keyword evidence="2" id="KW-1185">Reference proteome</keyword>